<dbReference type="Pfam" id="PF00291">
    <property type="entry name" value="PALP"/>
    <property type="match status" value="1"/>
</dbReference>
<evidence type="ECO:0000256" key="2">
    <source>
        <dbReference type="ARBA" id="ARBA00011738"/>
    </source>
</evidence>
<dbReference type="SUPFAM" id="SSF53686">
    <property type="entry name" value="Tryptophan synthase beta subunit-like PLP-dependent enzymes"/>
    <property type="match status" value="1"/>
</dbReference>
<dbReference type="RefSeq" id="WP_394835600.1">
    <property type="nucleotide sequence ID" value="NZ_CP089929.1"/>
</dbReference>
<dbReference type="PANTHER" id="PTHR10314">
    <property type="entry name" value="CYSTATHIONINE BETA-SYNTHASE"/>
    <property type="match status" value="1"/>
</dbReference>
<dbReference type="InterPro" id="IPR050214">
    <property type="entry name" value="Cys_Synth/Cystath_Beta-Synth"/>
</dbReference>
<protein>
    <submittedName>
        <fullName evidence="6">2,3-diaminopropionate biosynthesis protein SbnA</fullName>
    </submittedName>
</protein>
<evidence type="ECO:0000256" key="3">
    <source>
        <dbReference type="ARBA" id="ARBA00022679"/>
    </source>
</evidence>
<accession>A0ABZ2L6G8</accession>
<dbReference type="InterPro" id="IPR001926">
    <property type="entry name" value="TrpB-like_PALP"/>
</dbReference>
<dbReference type="InterPro" id="IPR036052">
    <property type="entry name" value="TrpB-like_PALP_sf"/>
</dbReference>
<dbReference type="EMBL" id="CP089983">
    <property type="protein sequence ID" value="WXB05950.1"/>
    <property type="molecule type" value="Genomic_DNA"/>
</dbReference>
<evidence type="ECO:0000256" key="1">
    <source>
        <dbReference type="ARBA" id="ARBA00001933"/>
    </source>
</evidence>
<feature type="domain" description="Tryptophan synthase beta chain-like PALP" evidence="5">
    <location>
        <begin position="13"/>
        <end position="295"/>
    </location>
</feature>
<sequence length="319" mass="34827">MSERMELIGRAFLRPSPVVPLDFPAAHLRAKLEFCNPIGSIKDKPAYWIIKSAIEQGIIDETTTIVESSSGNFAIALAVLCHHLRLRFIPVIDPNISMLNEMCLRNLCREVVKVSVRDDTGGFLKTRIAKVKELCQQIPNSFWTEQYGNLDGMAGHYHLTGGQICAHVKNLDYVFLGVSSGGTIAGVSTRLKEKFKHMEVVAVDVVGSVIFGGPPGKRYIPGIGASLVPELVARAAIDRVVMVSETETVQGCRELFGRDGVFAGGSSGSVYAAIKKTLKNENSLSKPDVLFLCCDRGTSYLDTVYNDEWCARLANSLTS</sequence>
<dbReference type="NCBIfam" id="TIGR03945">
    <property type="entry name" value="PLP_SbnA_fam"/>
    <property type="match status" value="1"/>
</dbReference>
<dbReference type="CDD" id="cd01561">
    <property type="entry name" value="CBS_like"/>
    <property type="match status" value="1"/>
</dbReference>
<organism evidence="6 7">
    <name type="scientific">Pendulispora rubella</name>
    <dbReference type="NCBI Taxonomy" id="2741070"/>
    <lineage>
        <taxon>Bacteria</taxon>
        <taxon>Pseudomonadati</taxon>
        <taxon>Myxococcota</taxon>
        <taxon>Myxococcia</taxon>
        <taxon>Myxococcales</taxon>
        <taxon>Sorangiineae</taxon>
        <taxon>Pendulisporaceae</taxon>
        <taxon>Pendulispora</taxon>
    </lineage>
</organism>
<name>A0ABZ2L6G8_9BACT</name>
<dbReference type="InterPro" id="IPR023927">
    <property type="entry name" value="SbnA"/>
</dbReference>
<evidence type="ECO:0000256" key="4">
    <source>
        <dbReference type="ARBA" id="ARBA00022898"/>
    </source>
</evidence>
<keyword evidence="3" id="KW-0808">Transferase</keyword>
<comment type="subunit">
    <text evidence="2">Homodimer.</text>
</comment>
<proteinExistence type="predicted"/>
<gene>
    <name evidence="6" type="primary">sbnA</name>
    <name evidence="6" type="ORF">LVJ94_01555</name>
</gene>
<keyword evidence="4" id="KW-0663">Pyridoxal phosphate</keyword>
<dbReference type="Gene3D" id="3.40.50.1100">
    <property type="match status" value="2"/>
</dbReference>
<keyword evidence="7" id="KW-1185">Reference proteome</keyword>
<evidence type="ECO:0000259" key="5">
    <source>
        <dbReference type="Pfam" id="PF00291"/>
    </source>
</evidence>
<evidence type="ECO:0000313" key="6">
    <source>
        <dbReference type="EMBL" id="WXB05950.1"/>
    </source>
</evidence>
<comment type="cofactor">
    <cofactor evidence="1">
        <name>pyridoxal 5'-phosphate</name>
        <dbReference type="ChEBI" id="CHEBI:597326"/>
    </cofactor>
</comment>
<evidence type="ECO:0000313" key="7">
    <source>
        <dbReference type="Proteomes" id="UP001374803"/>
    </source>
</evidence>
<reference evidence="6" key="1">
    <citation type="submission" date="2021-12" db="EMBL/GenBank/DDBJ databases">
        <title>Discovery of the Pendulisporaceae a myxobacterial family with distinct sporulation behavior and unique specialized metabolism.</title>
        <authorList>
            <person name="Garcia R."/>
            <person name="Popoff A."/>
            <person name="Bader C.D."/>
            <person name="Loehr J."/>
            <person name="Walesch S."/>
            <person name="Walt C."/>
            <person name="Boldt J."/>
            <person name="Bunk B."/>
            <person name="Haeckl F.J.F.P.J."/>
            <person name="Gunesch A.P."/>
            <person name="Birkelbach J."/>
            <person name="Nuebel U."/>
            <person name="Pietschmann T."/>
            <person name="Bach T."/>
            <person name="Mueller R."/>
        </authorList>
    </citation>
    <scope>NUCLEOTIDE SEQUENCE</scope>
    <source>
        <strain evidence="6">MSr11367</strain>
    </source>
</reference>
<dbReference type="Proteomes" id="UP001374803">
    <property type="component" value="Chromosome"/>
</dbReference>